<proteinExistence type="predicted"/>
<organism evidence="1">
    <name type="scientific">uncultured Caudovirales phage</name>
    <dbReference type="NCBI Taxonomy" id="2100421"/>
    <lineage>
        <taxon>Viruses</taxon>
        <taxon>Duplodnaviria</taxon>
        <taxon>Heunggongvirae</taxon>
        <taxon>Uroviricota</taxon>
        <taxon>Caudoviricetes</taxon>
        <taxon>Peduoviridae</taxon>
        <taxon>Maltschvirus</taxon>
        <taxon>Maltschvirus maltsch</taxon>
    </lineage>
</organism>
<name>A0A6J5MD83_9CAUD</name>
<accession>A0A6J5MD83</accession>
<dbReference type="EMBL" id="LR796425">
    <property type="protein sequence ID" value="CAB4144141.1"/>
    <property type="molecule type" value="Genomic_DNA"/>
</dbReference>
<gene>
    <name evidence="2" type="ORF">UFOVP1185_24</name>
    <name evidence="1" type="ORF">UFOVP461_16</name>
</gene>
<evidence type="ECO:0000313" key="1">
    <source>
        <dbReference type="EMBL" id="CAB4144141.1"/>
    </source>
</evidence>
<dbReference type="EMBL" id="LR797133">
    <property type="protein sequence ID" value="CAB4189279.1"/>
    <property type="molecule type" value="Genomic_DNA"/>
</dbReference>
<protein>
    <submittedName>
        <fullName evidence="1">Uncharacterized protein</fullName>
    </submittedName>
</protein>
<reference evidence="1" key="1">
    <citation type="submission" date="2020-04" db="EMBL/GenBank/DDBJ databases">
        <authorList>
            <person name="Chiriac C."/>
            <person name="Salcher M."/>
            <person name="Ghai R."/>
            <person name="Kavagutti S V."/>
        </authorList>
    </citation>
    <scope>NUCLEOTIDE SEQUENCE</scope>
</reference>
<sequence length="78" mass="8526">MPFLAGPPAPTPDRYGTCSPCGEQTRVWKFVEQEVSLTADYSAVLSYAICRACIEVVLELLEDEDDDYGGLRDAEPPG</sequence>
<evidence type="ECO:0000313" key="2">
    <source>
        <dbReference type="EMBL" id="CAB4189279.1"/>
    </source>
</evidence>